<feature type="transmembrane region" description="Helical" evidence="7">
    <location>
        <begin position="193"/>
        <end position="214"/>
    </location>
</feature>
<evidence type="ECO:0000256" key="4">
    <source>
        <dbReference type="ARBA" id="ARBA00022692"/>
    </source>
</evidence>
<evidence type="ECO:0000256" key="5">
    <source>
        <dbReference type="ARBA" id="ARBA00022989"/>
    </source>
</evidence>
<comment type="similarity">
    <text evidence="7">Belongs to the binding-protein-dependent transport system permease family.</text>
</comment>
<dbReference type="GO" id="GO:0006865">
    <property type="term" value="P:amino acid transport"/>
    <property type="evidence" value="ECO:0007669"/>
    <property type="project" value="TreeGrafter"/>
</dbReference>
<accession>A0A2V1K740</accession>
<keyword evidence="10" id="KW-1185">Reference proteome</keyword>
<dbReference type="InterPro" id="IPR035906">
    <property type="entry name" value="MetI-like_sf"/>
</dbReference>
<protein>
    <submittedName>
        <fullName evidence="9">Amino acid ABC transporter permease</fullName>
    </submittedName>
</protein>
<dbReference type="InterPro" id="IPR010065">
    <property type="entry name" value="AA_ABC_transptr_permease_3TM"/>
</dbReference>
<comment type="subcellular location">
    <subcellularLocation>
        <location evidence="1 7">Cell membrane</location>
        <topology evidence="1 7">Multi-pass membrane protein</topology>
    </subcellularLocation>
</comment>
<keyword evidence="2 7" id="KW-0813">Transport</keyword>
<evidence type="ECO:0000256" key="3">
    <source>
        <dbReference type="ARBA" id="ARBA00022475"/>
    </source>
</evidence>
<dbReference type="NCBIfam" id="TIGR01726">
    <property type="entry name" value="HEQRo_perm_3TM"/>
    <property type="match status" value="1"/>
</dbReference>
<feature type="transmembrane region" description="Helical" evidence="7">
    <location>
        <begin position="58"/>
        <end position="79"/>
    </location>
</feature>
<evidence type="ECO:0000313" key="10">
    <source>
        <dbReference type="Proteomes" id="UP000245283"/>
    </source>
</evidence>
<dbReference type="InterPro" id="IPR043429">
    <property type="entry name" value="ArtM/GltK/GlnP/TcyL/YhdX-like"/>
</dbReference>
<comment type="caution">
    <text evidence="9">The sequence shown here is derived from an EMBL/GenBank/DDBJ whole genome shotgun (WGS) entry which is preliminary data.</text>
</comment>
<feature type="transmembrane region" description="Helical" evidence="7">
    <location>
        <begin position="20"/>
        <end position="46"/>
    </location>
</feature>
<feature type="transmembrane region" description="Helical" evidence="7">
    <location>
        <begin position="164"/>
        <end position="181"/>
    </location>
</feature>
<dbReference type="GO" id="GO:0043190">
    <property type="term" value="C:ATP-binding cassette (ABC) transporter complex"/>
    <property type="evidence" value="ECO:0007669"/>
    <property type="project" value="InterPro"/>
</dbReference>
<dbReference type="GO" id="GO:0022857">
    <property type="term" value="F:transmembrane transporter activity"/>
    <property type="evidence" value="ECO:0007669"/>
    <property type="project" value="InterPro"/>
</dbReference>
<keyword evidence="6 7" id="KW-0472">Membrane</keyword>
<dbReference type="PROSITE" id="PS50928">
    <property type="entry name" value="ABC_TM1"/>
    <property type="match status" value="1"/>
</dbReference>
<dbReference type="PANTHER" id="PTHR30614">
    <property type="entry name" value="MEMBRANE COMPONENT OF AMINO ACID ABC TRANSPORTER"/>
    <property type="match status" value="1"/>
</dbReference>
<dbReference type="SUPFAM" id="SSF161098">
    <property type="entry name" value="MetI-like"/>
    <property type="match status" value="1"/>
</dbReference>
<dbReference type="PANTHER" id="PTHR30614:SF36">
    <property type="entry name" value="ABC TRANSPORTER MEMBRANE-SPANNING PERMEASE-GLUTAMINE TRANSPORT"/>
    <property type="match status" value="1"/>
</dbReference>
<evidence type="ECO:0000256" key="1">
    <source>
        <dbReference type="ARBA" id="ARBA00004651"/>
    </source>
</evidence>
<dbReference type="Proteomes" id="UP000245283">
    <property type="component" value="Unassembled WGS sequence"/>
</dbReference>
<dbReference type="EMBL" id="QETB01000004">
    <property type="protein sequence ID" value="PWF26112.1"/>
    <property type="molecule type" value="Genomic_DNA"/>
</dbReference>
<dbReference type="RefSeq" id="WP_109093939.1">
    <property type="nucleotide sequence ID" value="NZ_QETB01000004.1"/>
</dbReference>
<evidence type="ECO:0000256" key="7">
    <source>
        <dbReference type="RuleBase" id="RU363032"/>
    </source>
</evidence>
<evidence type="ECO:0000313" key="9">
    <source>
        <dbReference type="EMBL" id="PWF26112.1"/>
    </source>
</evidence>
<keyword evidence="4 7" id="KW-0812">Transmembrane</keyword>
<dbReference type="InterPro" id="IPR000515">
    <property type="entry name" value="MetI-like"/>
</dbReference>
<gene>
    <name evidence="9" type="ORF">DD236_08495</name>
</gene>
<sequence length="222" mass="24929">MSDWTVLFEGTNFARLLYGLWITIRIAGISLVLSMVLGVFMGIAMTSQNRVLRFLMRVYLEFIRIMPQLVLLFIVYFGLARSTGINLTGEISAIIVFTLWGTAEMGDLVRGALASIPSHQYQSAAALGLTRAQQYRYVILPQTIRRLAPLSINLATRMIKTTTLVALIGVVEALKVGQQIIDANRFDFPDAALWVYGLIFILYFLICYPLSVAARKLEKKWA</sequence>
<keyword evidence="5 7" id="KW-1133">Transmembrane helix</keyword>
<feature type="domain" description="ABC transmembrane type-1" evidence="8">
    <location>
        <begin position="20"/>
        <end position="211"/>
    </location>
</feature>
<proteinExistence type="inferred from homology"/>
<keyword evidence="3" id="KW-1003">Cell membrane</keyword>
<dbReference type="OrthoDB" id="92598at2"/>
<dbReference type="Gene3D" id="1.10.3720.10">
    <property type="entry name" value="MetI-like"/>
    <property type="match status" value="1"/>
</dbReference>
<dbReference type="CDD" id="cd06261">
    <property type="entry name" value="TM_PBP2"/>
    <property type="match status" value="1"/>
</dbReference>
<organism evidence="9 10">
    <name type="scientific">Ancrocorticia populi</name>
    <dbReference type="NCBI Taxonomy" id="2175228"/>
    <lineage>
        <taxon>Bacteria</taxon>
        <taxon>Bacillati</taxon>
        <taxon>Actinomycetota</taxon>
        <taxon>Actinomycetes</taxon>
        <taxon>Actinomycetales</taxon>
        <taxon>Actinomycetaceae</taxon>
        <taxon>Ancrocorticia</taxon>
    </lineage>
</organism>
<name>A0A2V1K740_9ACTO</name>
<dbReference type="AlphaFoldDB" id="A0A2V1K740"/>
<reference evidence="10" key="1">
    <citation type="submission" date="2018-05" db="EMBL/GenBank/DDBJ databases">
        <authorList>
            <person name="Li Y."/>
        </authorList>
    </citation>
    <scope>NUCLEOTIDE SEQUENCE [LARGE SCALE GENOMIC DNA]</scope>
    <source>
        <strain evidence="10">sk1b4</strain>
    </source>
</reference>
<dbReference type="Pfam" id="PF00528">
    <property type="entry name" value="BPD_transp_1"/>
    <property type="match status" value="1"/>
</dbReference>
<evidence type="ECO:0000256" key="2">
    <source>
        <dbReference type="ARBA" id="ARBA00022448"/>
    </source>
</evidence>
<evidence type="ECO:0000256" key="6">
    <source>
        <dbReference type="ARBA" id="ARBA00023136"/>
    </source>
</evidence>
<evidence type="ECO:0000259" key="8">
    <source>
        <dbReference type="PROSITE" id="PS50928"/>
    </source>
</evidence>